<feature type="non-terminal residue" evidence="3">
    <location>
        <position position="1"/>
    </location>
</feature>
<feature type="region of interest" description="Disordered" evidence="1">
    <location>
        <begin position="68"/>
        <end position="120"/>
    </location>
</feature>
<feature type="domain" description="DUF7924" evidence="2">
    <location>
        <begin position="199"/>
        <end position="363"/>
    </location>
</feature>
<name>A0A559LZA7_9HELO</name>
<feature type="region of interest" description="Disordered" evidence="1">
    <location>
        <begin position="1"/>
        <end position="23"/>
    </location>
</feature>
<evidence type="ECO:0000313" key="3">
    <source>
        <dbReference type="EMBL" id="TVY86044.1"/>
    </source>
</evidence>
<feature type="region of interest" description="Disordered" evidence="1">
    <location>
        <begin position="403"/>
        <end position="458"/>
    </location>
</feature>
<dbReference type="Pfam" id="PF25545">
    <property type="entry name" value="DUF7924"/>
    <property type="match status" value="1"/>
</dbReference>
<evidence type="ECO:0000256" key="1">
    <source>
        <dbReference type="SAM" id="MobiDB-lite"/>
    </source>
</evidence>
<sequence length="458" mass="51915">SQPPAKRQKPTYPSQSKTPPEFWDTLSRVPLCRRALREFNRRAVQPIALQPRPERDIEGSLLQQLKRFARRGGPDLRRIRGYPEQGPQVKMSSNSRRSKRSSALDSNTKPTTLSSKDAAFEQELIDNGIYPPGYDDIEPDNLEEISERLGQPRASLSPSKFSREDFLHFRRRNDEATTEAEVMSQVFPMIIGKTNIPSGYNQVFNNLKPLGDHISNAQPDYYNGSRPAEIRAKVRDDLEEYIIPSSQRHRHALPNLFTEAKGPDGKASEAKRQITQDLAVGARGMLMMQSYELDEPTFDDKAHTFGSTYHSGYLQLYAMHPTKPGEADGMPEYHTTKINGYDLTGNLNTHRQGIAAYRNLRDLAKEKRDDFIACANERADNDELEVASADTYLTSFVSNSQSTQREVFTADSDEESDSTSIDELTMPALQTKRTKARQLSRKKHKSKISDILVDEDDE</sequence>
<protein>
    <recommendedName>
        <fullName evidence="2">DUF7924 domain-containing protein</fullName>
    </recommendedName>
</protein>
<accession>A0A559LZA7</accession>
<reference evidence="3 4" key="1">
    <citation type="submission" date="2018-05" db="EMBL/GenBank/DDBJ databases">
        <title>Genome sequencing and assembly of the regulated plant pathogen Lachnellula willkommii and related sister species for the development of diagnostic species identification markers.</title>
        <authorList>
            <person name="Giroux E."/>
            <person name="Bilodeau G."/>
        </authorList>
    </citation>
    <scope>NUCLEOTIDE SEQUENCE [LARGE SCALE GENOMIC DNA]</scope>
    <source>
        <strain evidence="3 4">CBS 172.35</strain>
    </source>
</reference>
<dbReference type="EMBL" id="QGML01004377">
    <property type="protein sequence ID" value="TVY86044.1"/>
    <property type="molecule type" value="Genomic_DNA"/>
</dbReference>
<organism evidence="3 4">
    <name type="scientific">Lachnellula willkommii</name>
    <dbReference type="NCBI Taxonomy" id="215461"/>
    <lineage>
        <taxon>Eukaryota</taxon>
        <taxon>Fungi</taxon>
        <taxon>Dikarya</taxon>
        <taxon>Ascomycota</taxon>
        <taxon>Pezizomycotina</taxon>
        <taxon>Leotiomycetes</taxon>
        <taxon>Helotiales</taxon>
        <taxon>Lachnaceae</taxon>
        <taxon>Lachnellula</taxon>
    </lineage>
</organism>
<gene>
    <name evidence="3" type="ORF">LAWI1_G008688</name>
</gene>
<evidence type="ECO:0000259" key="2">
    <source>
        <dbReference type="Pfam" id="PF25545"/>
    </source>
</evidence>
<dbReference type="AlphaFoldDB" id="A0A559LZA7"/>
<evidence type="ECO:0000313" key="4">
    <source>
        <dbReference type="Proteomes" id="UP000315522"/>
    </source>
</evidence>
<keyword evidence="4" id="KW-1185">Reference proteome</keyword>
<comment type="caution">
    <text evidence="3">The sequence shown here is derived from an EMBL/GenBank/DDBJ whole genome shotgun (WGS) entry which is preliminary data.</text>
</comment>
<proteinExistence type="predicted"/>
<dbReference type="InterPro" id="IPR057684">
    <property type="entry name" value="DUF7924"/>
</dbReference>
<dbReference type="Proteomes" id="UP000315522">
    <property type="component" value="Unassembled WGS sequence"/>
</dbReference>
<feature type="compositionally biased region" description="Basic residues" evidence="1">
    <location>
        <begin position="432"/>
        <end position="446"/>
    </location>
</feature>
<feature type="compositionally biased region" description="Polar residues" evidence="1">
    <location>
        <begin position="103"/>
        <end position="115"/>
    </location>
</feature>